<feature type="region of interest" description="Disordered" evidence="1">
    <location>
        <begin position="44"/>
        <end position="83"/>
    </location>
</feature>
<dbReference type="Proteomes" id="UP000184499">
    <property type="component" value="Unassembled WGS sequence"/>
</dbReference>
<feature type="domain" description="DUF7730" evidence="2">
    <location>
        <begin position="81"/>
        <end position="207"/>
    </location>
</feature>
<dbReference type="PANTHER" id="PTHR42085">
    <property type="entry name" value="F-BOX DOMAIN-CONTAINING PROTEIN"/>
    <property type="match status" value="1"/>
</dbReference>
<evidence type="ECO:0000256" key="1">
    <source>
        <dbReference type="SAM" id="MobiDB-lite"/>
    </source>
</evidence>
<proteinExistence type="predicted"/>
<protein>
    <recommendedName>
        <fullName evidence="2">DUF7730 domain-containing protein</fullName>
    </recommendedName>
</protein>
<dbReference type="VEuPathDB" id="FungiDB:ASPBRDRAFT_39523"/>
<dbReference type="OMA" id="LHIFVPW"/>
<dbReference type="InterPro" id="IPR038883">
    <property type="entry name" value="AN11006-like"/>
</dbReference>
<organism evidence="3 4">
    <name type="scientific">Aspergillus brasiliensis (strain CBS 101740 / IMI 381727 / IBT 21946)</name>
    <dbReference type="NCBI Taxonomy" id="767769"/>
    <lineage>
        <taxon>Eukaryota</taxon>
        <taxon>Fungi</taxon>
        <taxon>Dikarya</taxon>
        <taxon>Ascomycota</taxon>
        <taxon>Pezizomycotina</taxon>
        <taxon>Eurotiomycetes</taxon>
        <taxon>Eurotiomycetidae</taxon>
        <taxon>Eurotiales</taxon>
        <taxon>Aspergillaceae</taxon>
        <taxon>Aspergillus</taxon>
        <taxon>Aspergillus subgen. Circumdati</taxon>
    </lineage>
</organism>
<evidence type="ECO:0000313" key="3">
    <source>
        <dbReference type="EMBL" id="OJJ74393.1"/>
    </source>
</evidence>
<dbReference type="Pfam" id="PF24864">
    <property type="entry name" value="DUF7730"/>
    <property type="match status" value="1"/>
</dbReference>
<reference evidence="4" key="1">
    <citation type="journal article" date="2017" name="Genome Biol.">
        <title>Comparative genomics reveals high biological diversity and specific adaptations in the industrially and medically important fungal genus Aspergillus.</title>
        <authorList>
            <person name="de Vries R.P."/>
            <person name="Riley R."/>
            <person name="Wiebenga A."/>
            <person name="Aguilar-Osorio G."/>
            <person name="Amillis S."/>
            <person name="Uchima C.A."/>
            <person name="Anderluh G."/>
            <person name="Asadollahi M."/>
            <person name="Askin M."/>
            <person name="Barry K."/>
            <person name="Battaglia E."/>
            <person name="Bayram O."/>
            <person name="Benocci T."/>
            <person name="Braus-Stromeyer S.A."/>
            <person name="Caldana C."/>
            <person name="Canovas D."/>
            <person name="Cerqueira G.C."/>
            <person name="Chen F."/>
            <person name="Chen W."/>
            <person name="Choi C."/>
            <person name="Clum A."/>
            <person name="Dos Santos R.A."/>
            <person name="Damasio A.R."/>
            <person name="Diallinas G."/>
            <person name="Emri T."/>
            <person name="Fekete E."/>
            <person name="Flipphi M."/>
            <person name="Freyberg S."/>
            <person name="Gallo A."/>
            <person name="Gournas C."/>
            <person name="Habgood R."/>
            <person name="Hainaut M."/>
            <person name="Harispe M.L."/>
            <person name="Henrissat B."/>
            <person name="Hilden K.S."/>
            <person name="Hope R."/>
            <person name="Hossain A."/>
            <person name="Karabika E."/>
            <person name="Karaffa L."/>
            <person name="Karanyi Z."/>
            <person name="Krasevec N."/>
            <person name="Kuo A."/>
            <person name="Kusch H."/>
            <person name="LaButti K."/>
            <person name="Lagendijk E.L."/>
            <person name="Lapidus A."/>
            <person name="Levasseur A."/>
            <person name="Lindquist E."/>
            <person name="Lipzen A."/>
            <person name="Logrieco A.F."/>
            <person name="MacCabe A."/>
            <person name="Maekelae M.R."/>
            <person name="Malavazi I."/>
            <person name="Melin P."/>
            <person name="Meyer V."/>
            <person name="Mielnichuk N."/>
            <person name="Miskei M."/>
            <person name="Molnar A.P."/>
            <person name="Mule G."/>
            <person name="Ngan C.Y."/>
            <person name="Orejas M."/>
            <person name="Orosz E."/>
            <person name="Ouedraogo J.P."/>
            <person name="Overkamp K.M."/>
            <person name="Park H.-S."/>
            <person name="Perrone G."/>
            <person name="Piumi F."/>
            <person name="Punt P.J."/>
            <person name="Ram A.F."/>
            <person name="Ramon A."/>
            <person name="Rauscher S."/>
            <person name="Record E."/>
            <person name="Riano-Pachon D.M."/>
            <person name="Robert V."/>
            <person name="Roehrig J."/>
            <person name="Ruller R."/>
            <person name="Salamov A."/>
            <person name="Salih N.S."/>
            <person name="Samson R.A."/>
            <person name="Sandor E."/>
            <person name="Sanguinetti M."/>
            <person name="Schuetze T."/>
            <person name="Sepcic K."/>
            <person name="Shelest E."/>
            <person name="Sherlock G."/>
            <person name="Sophianopoulou V."/>
            <person name="Squina F.M."/>
            <person name="Sun H."/>
            <person name="Susca A."/>
            <person name="Todd R.B."/>
            <person name="Tsang A."/>
            <person name="Unkles S.E."/>
            <person name="van de Wiele N."/>
            <person name="van Rossen-Uffink D."/>
            <person name="Oliveira J.V."/>
            <person name="Vesth T.C."/>
            <person name="Visser J."/>
            <person name="Yu J.-H."/>
            <person name="Zhou M."/>
            <person name="Andersen M.R."/>
            <person name="Archer D.B."/>
            <person name="Baker S.E."/>
            <person name="Benoit I."/>
            <person name="Brakhage A.A."/>
            <person name="Braus G.H."/>
            <person name="Fischer R."/>
            <person name="Frisvad J.C."/>
            <person name="Goldman G.H."/>
            <person name="Houbraken J."/>
            <person name="Oakley B."/>
            <person name="Pocsi I."/>
            <person name="Scazzocchio C."/>
            <person name="Seiboth B."/>
            <person name="vanKuyk P.A."/>
            <person name="Wortman J."/>
            <person name="Dyer P.S."/>
            <person name="Grigoriev I.V."/>
        </authorList>
    </citation>
    <scope>NUCLEOTIDE SEQUENCE [LARGE SCALE GENOMIC DNA]</scope>
    <source>
        <strain evidence="4">CBS 101740 / IMI 381727 / IBT 21946</strain>
    </source>
</reference>
<accession>A0A1L9URK7</accession>
<dbReference type="OrthoDB" id="4485238at2759"/>
<keyword evidence="4" id="KW-1185">Reference proteome</keyword>
<feature type="compositionally biased region" description="Low complexity" evidence="1">
    <location>
        <begin position="58"/>
        <end position="70"/>
    </location>
</feature>
<dbReference type="EMBL" id="KV878681">
    <property type="protein sequence ID" value="OJJ74393.1"/>
    <property type="molecule type" value="Genomic_DNA"/>
</dbReference>
<evidence type="ECO:0000313" key="4">
    <source>
        <dbReference type="Proteomes" id="UP000184499"/>
    </source>
</evidence>
<dbReference type="GeneID" id="93576651"/>
<dbReference type="RefSeq" id="XP_067481641.1">
    <property type="nucleotide sequence ID" value="XM_067624163.1"/>
</dbReference>
<gene>
    <name evidence="3" type="ORF">ASPBRDRAFT_39523</name>
</gene>
<dbReference type="PANTHER" id="PTHR42085:SF8">
    <property type="entry name" value="F-BOX DOMAIN-CONTAINING PROTEIN"/>
    <property type="match status" value="1"/>
</dbReference>
<dbReference type="InterPro" id="IPR056632">
    <property type="entry name" value="DUF7730"/>
</dbReference>
<sequence length="365" mass="41531">MAVTVEDVTKVPFYNFHDPIPSPPPTPLSRKLPTFNTTYLTSCPSILSDREPEPTSAPTPIKEPSTTPITPSTPQPPTPRKSIFFTLPPELRLEIYSHLLISHHKHPPGRFLDLTLSVTDNKPPTPSTSSLKKKEIHLSTPNNNQIKRKTNYHLHPNILLTCKQIYTEAHQILYTYNTFSITHPHQLHHHITHIGPFNTSLLRSLHIFVPWNTSEEIWPWIVLLNNLSENATGLRHLQIGWGTNTQWLENSEPGDKSRGLGDNILFVHALARLRQLRRLTIYGFFGVNWPAYLSKELGAGGTVVEVECCGFRPFGLLEGYEVVGDGKGVDEEKRVRLLLEEARALWEENLMWFRLFQEGTKGFVP</sequence>
<name>A0A1L9URK7_ASPBC</name>
<evidence type="ECO:0000259" key="2">
    <source>
        <dbReference type="Pfam" id="PF24864"/>
    </source>
</evidence>
<dbReference type="AlphaFoldDB" id="A0A1L9URK7"/>